<dbReference type="InterPro" id="IPR036259">
    <property type="entry name" value="MFS_trans_sf"/>
</dbReference>
<feature type="transmembrane region" description="Helical" evidence="1">
    <location>
        <begin position="201"/>
        <end position="219"/>
    </location>
</feature>
<feature type="transmembrane region" description="Helical" evidence="1">
    <location>
        <begin position="231"/>
        <end position="250"/>
    </location>
</feature>
<dbReference type="Gene3D" id="1.20.1250.20">
    <property type="entry name" value="MFS general substrate transporter like domains"/>
    <property type="match status" value="1"/>
</dbReference>
<evidence type="ECO:0008006" key="4">
    <source>
        <dbReference type="Google" id="ProtNLM"/>
    </source>
</evidence>
<keyword evidence="1" id="KW-0472">Membrane</keyword>
<evidence type="ECO:0000313" key="2">
    <source>
        <dbReference type="EMBL" id="PSR23286.1"/>
    </source>
</evidence>
<dbReference type="AlphaFoldDB" id="A0A2T2WM39"/>
<feature type="transmembrane region" description="Helical" evidence="1">
    <location>
        <begin position="286"/>
        <end position="306"/>
    </location>
</feature>
<feature type="transmembrane region" description="Helical" evidence="1">
    <location>
        <begin position="350"/>
        <end position="368"/>
    </location>
</feature>
<organism evidence="2 3">
    <name type="scientific">Sulfobacillus thermosulfidooxidans</name>
    <dbReference type="NCBI Taxonomy" id="28034"/>
    <lineage>
        <taxon>Bacteria</taxon>
        <taxon>Bacillati</taxon>
        <taxon>Bacillota</taxon>
        <taxon>Clostridia</taxon>
        <taxon>Eubacteriales</taxon>
        <taxon>Clostridiales Family XVII. Incertae Sedis</taxon>
        <taxon>Sulfobacillus</taxon>
    </lineage>
</organism>
<feature type="transmembrane region" description="Helical" evidence="1">
    <location>
        <begin position="262"/>
        <end position="280"/>
    </location>
</feature>
<keyword evidence="1" id="KW-1133">Transmembrane helix</keyword>
<comment type="caution">
    <text evidence="2">The sequence shown here is derived from an EMBL/GenBank/DDBJ whole genome shotgun (WGS) entry which is preliminary data.</text>
</comment>
<feature type="transmembrane region" description="Helical" evidence="1">
    <location>
        <begin position="7"/>
        <end position="30"/>
    </location>
</feature>
<dbReference type="EMBL" id="PXYX01000071">
    <property type="protein sequence ID" value="PSR23286.1"/>
    <property type="molecule type" value="Genomic_DNA"/>
</dbReference>
<feature type="transmembrane region" description="Helical" evidence="1">
    <location>
        <begin position="327"/>
        <end position="344"/>
    </location>
</feature>
<name>A0A2T2WM39_SULTH</name>
<feature type="transmembrane region" description="Helical" evidence="1">
    <location>
        <begin position="69"/>
        <end position="99"/>
    </location>
</feature>
<proteinExistence type="predicted"/>
<evidence type="ECO:0000313" key="3">
    <source>
        <dbReference type="Proteomes" id="UP000242705"/>
    </source>
</evidence>
<protein>
    <recommendedName>
        <fullName evidence="4">MFS transporter</fullName>
    </recommendedName>
</protein>
<keyword evidence="1" id="KW-0812">Transmembrane</keyword>
<accession>A0A2T2WM39</accession>
<dbReference type="SUPFAM" id="SSF103473">
    <property type="entry name" value="MFS general substrate transporter"/>
    <property type="match status" value="1"/>
</dbReference>
<sequence>MRFNARTLAMVGANGFLELSVKTILVWAVYRSAYSLLAGTIIIYACSTIGSYLSSFLTQNLERRLRLRITVLILGGALAGSFLWFHMDIWVFGFLTFYYELLNRGIGLLWGSLVPDIVGNAREVLSKVNASVQLARRIGTLASPFVAVALIPIHAIAPWLFIATLSLSGFLFMRLLPQDITSRSATSRLLTRVHWNTHKRLPIFWTNLLLGFATGVMNADIANVAIRTAHFTSIDYALTVFVATTAILIITQFRSRFQFGHVVIGLASLACGLVLIALWHNFAGVLIGRFIIGLGAGLYSLSKWITIQSTAKDRLMTASFLNATEDLAIMVGLGFLLLCYGLGLSQIQGLFVAAGALLLASAIAASPVQQMLFRTSQKSLIIHASVEGDRS</sequence>
<feature type="transmembrane region" description="Helical" evidence="1">
    <location>
        <begin position="36"/>
        <end position="57"/>
    </location>
</feature>
<evidence type="ECO:0000256" key="1">
    <source>
        <dbReference type="SAM" id="Phobius"/>
    </source>
</evidence>
<gene>
    <name evidence="2" type="ORF">C7B47_15940</name>
</gene>
<feature type="transmembrane region" description="Helical" evidence="1">
    <location>
        <begin position="145"/>
        <end position="173"/>
    </location>
</feature>
<dbReference type="Proteomes" id="UP000242705">
    <property type="component" value="Unassembled WGS sequence"/>
</dbReference>
<reference evidence="2 3" key="1">
    <citation type="journal article" date="2014" name="BMC Genomics">
        <title>Comparison of environmental and isolate Sulfobacillus genomes reveals diverse carbon, sulfur, nitrogen, and hydrogen metabolisms.</title>
        <authorList>
            <person name="Justice N.B."/>
            <person name="Norman A."/>
            <person name="Brown C.T."/>
            <person name="Singh A."/>
            <person name="Thomas B.C."/>
            <person name="Banfield J.F."/>
        </authorList>
    </citation>
    <scope>NUCLEOTIDE SEQUENCE [LARGE SCALE GENOMIC DNA]</scope>
    <source>
        <strain evidence="2">AMDSBA5</strain>
    </source>
</reference>